<dbReference type="InterPro" id="IPR050944">
    <property type="entry name" value="FAM83"/>
</dbReference>
<dbReference type="GO" id="GO:0007165">
    <property type="term" value="P:signal transduction"/>
    <property type="evidence" value="ECO:0007669"/>
    <property type="project" value="TreeGrafter"/>
</dbReference>
<dbReference type="Proteomes" id="UP000694546">
    <property type="component" value="Chromosome 13"/>
</dbReference>
<feature type="compositionally biased region" description="Basic and acidic residues" evidence="2">
    <location>
        <begin position="383"/>
        <end position="392"/>
    </location>
</feature>
<evidence type="ECO:0000259" key="3">
    <source>
        <dbReference type="Pfam" id="PF07894"/>
    </source>
</evidence>
<dbReference type="GO" id="GO:0019901">
    <property type="term" value="F:protein kinase binding"/>
    <property type="evidence" value="ECO:0007669"/>
    <property type="project" value="TreeGrafter"/>
</dbReference>
<dbReference type="GO" id="GO:0070372">
    <property type="term" value="P:regulation of ERK1 and ERK2 cascade"/>
    <property type="evidence" value="ECO:0007669"/>
    <property type="project" value="TreeGrafter"/>
</dbReference>
<gene>
    <name evidence="4" type="primary">fam83d</name>
</gene>
<organism evidence="4 5">
    <name type="scientific">Gadus morhua</name>
    <name type="common">Atlantic cod</name>
    <dbReference type="NCBI Taxonomy" id="8049"/>
    <lineage>
        <taxon>Eukaryota</taxon>
        <taxon>Metazoa</taxon>
        <taxon>Chordata</taxon>
        <taxon>Craniata</taxon>
        <taxon>Vertebrata</taxon>
        <taxon>Euteleostomi</taxon>
        <taxon>Actinopterygii</taxon>
        <taxon>Neopterygii</taxon>
        <taxon>Teleostei</taxon>
        <taxon>Neoteleostei</taxon>
        <taxon>Acanthomorphata</taxon>
        <taxon>Zeiogadaria</taxon>
        <taxon>Gadariae</taxon>
        <taxon>Gadiformes</taxon>
        <taxon>Gadoidei</taxon>
        <taxon>Gadidae</taxon>
        <taxon>Gadus</taxon>
    </lineage>
</organism>
<dbReference type="GeneTree" id="ENSGT00940000158405"/>
<feature type="domain" description="Scaffolding anchor of CK1" evidence="3">
    <location>
        <begin position="21"/>
        <end position="294"/>
    </location>
</feature>
<protein>
    <submittedName>
        <fullName evidence="4">Family with sequence similarity 83 member D</fullName>
    </submittedName>
</protein>
<name>A0A8C5AB16_GADMO</name>
<dbReference type="GO" id="GO:0097431">
    <property type="term" value="C:mitotic spindle pole"/>
    <property type="evidence" value="ECO:0007669"/>
    <property type="project" value="TreeGrafter"/>
</dbReference>
<comment type="similarity">
    <text evidence="1">Belongs to the FAM83 family.</text>
</comment>
<reference evidence="4" key="2">
    <citation type="submission" date="2025-09" db="UniProtKB">
        <authorList>
            <consortium name="Ensembl"/>
        </authorList>
    </citation>
    <scope>IDENTIFICATION</scope>
</reference>
<evidence type="ECO:0000313" key="5">
    <source>
        <dbReference type="Proteomes" id="UP000694546"/>
    </source>
</evidence>
<feature type="region of interest" description="Disordered" evidence="2">
    <location>
        <begin position="343"/>
        <end position="504"/>
    </location>
</feature>
<evidence type="ECO:0000256" key="2">
    <source>
        <dbReference type="SAM" id="MobiDB-lite"/>
    </source>
</evidence>
<keyword evidence="5" id="KW-1185">Reference proteome</keyword>
<proteinExistence type="inferred from homology"/>
<dbReference type="PANTHER" id="PTHR16181:SF29">
    <property type="entry name" value="PROTEIN FAM83A-RELATED"/>
    <property type="match status" value="1"/>
</dbReference>
<dbReference type="GO" id="GO:0005829">
    <property type="term" value="C:cytosol"/>
    <property type="evidence" value="ECO:0007669"/>
    <property type="project" value="TreeGrafter"/>
</dbReference>
<dbReference type="Ensembl" id="ENSGMOT00000031277.1">
    <property type="protein sequence ID" value="ENSGMOP00000028889.1"/>
    <property type="gene ID" value="ENSGMOG00000025512.1"/>
</dbReference>
<dbReference type="SUPFAM" id="SSF56024">
    <property type="entry name" value="Phospholipase D/nuclease"/>
    <property type="match status" value="1"/>
</dbReference>
<evidence type="ECO:0000313" key="4">
    <source>
        <dbReference type="Ensembl" id="ENSGMOP00000028889.1"/>
    </source>
</evidence>
<dbReference type="GO" id="GO:1902480">
    <property type="term" value="P:protein localization to mitotic spindle"/>
    <property type="evidence" value="ECO:0007669"/>
    <property type="project" value="TreeGrafter"/>
</dbReference>
<feature type="compositionally biased region" description="Low complexity" evidence="2">
    <location>
        <begin position="439"/>
        <end position="462"/>
    </location>
</feature>
<dbReference type="Gene3D" id="3.30.870.10">
    <property type="entry name" value="Endonuclease Chain A"/>
    <property type="match status" value="1"/>
</dbReference>
<accession>A0A8C5AB16</accession>
<dbReference type="GeneID" id="115557623"/>
<dbReference type="AlphaFoldDB" id="A0A8C5AB16"/>
<dbReference type="GO" id="GO:1902808">
    <property type="term" value="P:positive regulation of cell cycle G1/S phase transition"/>
    <property type="evidence" value="ECO:0007669"/>
    <property type="project" value="TreeGrafter"/>
</dbReference>
<dbReference type="GO" id="GO:0032006">
    <property type="term" value="P:regulation of TOR signaling"/>
    <property type="evidence" value="ECO:0007669"/>
    <property type="project" value="TreeGrafter"/>
</dbReference>
<dbReference type="InterPro" id="IPR012461">
    <property type="entry name" value="SACK1"/>
</dbReference>
<dbReference type="RefSeq" id="XP_030231436.1">
    <property type="nucleotide sequence ID" value="XM_030375576.1"/>
</dbReference>
<dbReference type="OrthoDB" id="9882762at2759"/>
<feature type="region of interest" description="Disordered" evidence="2">
    <location>
        <begin position="567"/>
        <end position="591"/>
    </location>
</feature>
<dbReference type="Pfam" id="PF07894">
    <property type="entry name" value="SACK1"/>
    <property type="match status" value="1"/>
</dbReference>
<sequence length="591" mass="64656">MMAALSQCLEDSPAKWATKKTNDLNLQELYNESHRLALEELVSCGTDKFMDFLKKERIPNFISDEEIQRLVRSAVVPRCHSIHGDDFEQSVSSSMDCSSVTYFPEISDVDPPLLEVGWPAFTTGSYRGVTRAVAHFQPSYGECIYSCKEAARRMIKSAKEVIAIVTDSLTDLDIFKDLQEACTRRNVPVYVLLDQTSVSAFLKMCNDIGIRLDDLRQMRVRSLRGTTYYLRSGGSISGKVHERFMLIDGNRVATGSYRFNWTDGRLNSSNLVELSGQITEKFDEEFRILYAQSLPLSTPAPPRARTSGGHERLLLLKHTNAMSSPHSAGAGAGAHMLFLTSTPGREPRALAPDGRPPRDPLTGEAGSGSSVLGDEWAENQPQHMEEMPEIHSEPPTAPTPDAPSEVATQARCVMVDCGSQTDPRGLGHPNGPHHAPENTVAPSPTAEPSTTTATTANREPTTSPTPYPAGSPPRGLGPVSPTRWVSGPRSPVVTRDPAAGPNADGSLRDCFTKLSRERQLHYSSIRSRLESMVSVLSQRRELADVTNVSHTTAAAAVRPRAQRECGKEQSAGMQPGEHVSMGTWPRARCLH</sequence>
<reference evidence="4" key="1">
    <citation type="submission" date="2025-08" db="UniProtKB">
        <authorList>
            <consortium name="Ensembl"/>
        </authorList>
    </citation>
    <scope>IDENTIFICATION</scope>
</reference>
<dbReference type="PANTHER" id="PTHR16181">
    <property type="entry name" value="PROTEIN FAM83A-RELATED"/>
    <property type="match status" value="1"/>
</dbReference>
<evidence type="ECO:0000256" key="1">
    <source>
        <dbReference type="ARBA" id="ARBA00006937"/>
    </source>
</evidence>